<keyword evidence="2" id="KW-1185">Reference proteome</keyword>
<proteinExistence type="predicted"/>
<name>A0ACC0UX57_9HYPO</name>
<sequence length="391" mass="42469">MESVEEAINKAIAAKDIPGAVLAASSTDGTFKYAKAFGLRTLKDDGNGPQSMGLDTLFWMGSCTKLLTSISVLQCVEKGYFTLDEDVTRLLPELKDIEVQIPAKMEDGVETPPRRVKAKNVITLRHLLLHTSGLSYTKFGDLSLSLMERCLAPLAFEPGEGFIYGTGVDFAGFMVERVTGMSLESYIHKHVCAPLGITSVCFRPREHPDLHSRLADVSLRKEKGGPVEHTPLTIWPPDTEGDSGGSGAYATVADFQRVLRSVAGDDGVLLPSRMVDELLRPDMTPSARAGAMKALRNESTNNIYGGLPMGTEVAYAIGGMVVLEDLLPGRRPRGAVHWGGLLNVFFWMDRENGLSGIYGSQVFPAGDVKCLGLLAEFERGVYEAFYNSKNT</sequence>
<comment type="caution">
    <text evidence="1">The sequence shown here is derived from an EMBL/GenBank/DDBJ whole genome shotgun (WGS) entry which is preliminary data.</text>
</comment>
<accession>A0ACC0UX57</accession>
<dbReference type="EMBL" id="CM047945">
    <property type="protein sequence ID" value="KAI9898649.1"/>
    <property type="molecule type" value="Genomic_DNA"/>
</dbReference>
<evidence type="ECO:0000313" key="2">
    <source>
        <dbReference type="Proteomes" id="UP001163324"/>
    </source>
</evidence>
<evidence type="ECO:0000313" key="1">
    <source>
        <dbReference type="EMBL" id="KAI9898649.1"/>
    </source>
</evidence>
<dbReference type="Proteomes" id="UP001163324">
    <property type="component" value="Chromosome 6"/>
</dbReference>
<reference evidence="1" key="1">
    <citation type="submission" date="2022-10" db="EMBL/GenBank/DDBJ databases">
        <title>Complete Genome of Trichothecium roseum strain YXFP-22015, a Plant Pathogen Isolated from Citrus.</title>
        <authorList>
            <person name="Wang Y."/>
            <person name="Zhu L."/>
        </authorList>
    </citation>
    <scope>NUCLEOTIDE SEQUENCE</scope>
    <source>
        <strain evidence="1">YXFP-22015</strain>
    </source>
</reference>
<gene>
    <name evidence="1" type="ORF">N3K66_007009</name>
</gene>
<organism evidence="1 2">
    <name type="scientific">Trichothecium roseum</name>
    <dbReference type="NCBI Taxonomy" id="47278"/>
    <lineage>
        <taxon>Eukaryota</taxon>
        <taxon>Fungi</taxon>
        <taxon>Dikarya</taxon>
        <taxon>Ascomycota</taxon>
        <taxon>Pezizomycotina</taxon>
        <taxon>Sordariomycetes</taxon>
        <taxon>Hypocreomycetidae</taxon>
        <taxon>Hypocreales</taxon>
        <taxon>Hypocreales incertae sedis</taxon>
        <taxon>Trichothecium</taxon>
    </lineage>
</organism>
<protein>
    <submittedName>
        <fullName evidence="1">Uncharacterized protein</fullName>
    </submittedName>
</protein>